<organism evidence="3 4">
    <name type="scientific">Aphanocapsa feldmannii 277cV</name>
    <dbReference type="NCBI Taxonomy" id="2507553"/>
    <lineage>
        <taxon>Bacteria</taxon>
        <taxon>Bacillati</taxon>
        <taxon>Cyanobacteriota</taxon>
        <taxon>Cyanophyceae</taxon>
        <taxon>Oscillatoriophycideae</taxon>
        <taxon>Chroococcales</taxon>
        <taxon>Microcystaceae</taxon>
        <taxon>Aphanocapsa</taxon>
    </lineage>
</organism>
<feature type="coiled-coil region" evidence="1">
    <location>
        <begin position="83"/>
        <end position="121"/>
    </location>
</feature>
<dbReference type="AlphaFoldDB" id="A0A524RMZ3"/>
<gene>
    <name evidence="3" type="ORF">ERJ67_06710</name>
</gene>
<evidence type="ECO:0000256" key="1">
    <source>
        <dbReference type="SAM" id="Coils"/>
    </source>
</evidence>
<keyword evidence="2" id="KW-0812">Transmembrane</keyword>
<evidence type="ECO:0000256" key="2">
    <source>
        <dbReference type="SAM" id="Phobius"/>
    </source>
</evidence>
<sequence>MVGKFFASGSVGGLFILVGVALFKFVKWAMLIDEQGKNMSSSFDQLTKTLNDFSKEIRAEIKLLGKEFHEDRKEVRAEIKLLGKEFREDRKEIRSEIELLSKEFREDRKEIRSEIELLSKEFREDIKEIRTDIKTLLLYQLPHESVKATSPLQLTEKGKTISEGFSAAELAKRIAETLKGEVEGKADYDLQAFCFDYARSRFKPDDVLEARIKQVAYDNGVDILEVQSVLAIELRNVLMKLR</sequence>
<feature type="transmembrane region" description="Helical" evidence="2">
    <location>
        <begin position="6"/>
        <end position="26"/>
    </location>
</feature>
<evidence type="ECO:0000313" key="4">
    <source>
        <dbReference type="Proteomes" id="UP000317990"/>
    </source>
</evidence>
<comment type="caution">
    <text evidence="3">The sequence shown here is derived from an EMBL/GenBank/DDBJ whole genome shotgun (WGS) entry which is preliminary data.</text>
</comment>
<dbReference type="SUPFAM" id="SSF58113">
    <property type="entry name" value="Apolipoprotein A-I"/>
    <property type="match status" value="1"/>
</dbReference>
<keyword evidence="2" id="KW-1133">Transmembrane helix</keyword>
<reference evidence="3 4" key="1">
    <citation type="journal article" date="2019" name="mSystems">
        <title>Life at home and on the roam: Genomic adaptions reflect the dual lifestyle of an intracellular, facultative symbiont.</title>
        <authorList>
            <person name="Burgsdorf I."/>
        </authorList>
    </citation>
    <scope>NUCLEOTIDE SEQUENCE [LARGE SCALE GENOMIC DNA]</scope>
    <source>
        <strain evidence="3">277cV</strain>
    </source>
</reference>
<protein>
    <submittedName>
        <fullName evidence="3">Uncharacterized protein</fullName>
    </submittedName>
</protein>
<proteinExistence type="predicted"/>
<dbReference type="EMBL" id="SRMO01000066">
    <property type="protein sequence ID" value="TGG92158.1"/>
    <property type="molecule type" value="Genomic_DNA"/>
</dbReference>
<accession>A0A524RMZ3</accession>
<dbReference type="Proteomes" id="UP000317990">
    <property type="component" value="Unassembled WGS sequence"/>
</dbReference>
<keyword evidence="1" id="KW-0175">Coiled coil</keyword>
<name>A0A524RMZ3_9CHRO</name>
<keyword evidence="2" id="KW-0472">Membrane</keyword>
<evidence type="ECO:0000313" key="3">
    <source>
        <dbReference type="EMBL" id="TGG92158.1"/>
    </source>
</evidence>